<evidence type="ECO:0000256" key="1">
    <source>
        <dbReference type="SAM" id="MobiDB-lite"/>
    </source>
</evidence>
<keyword evidence="3" id="KW-1185">Reference proteome</keyword>
<dbReference type="RefSeq" id="WP_344286962.1">
    <property type="nucleotide sequence ID" value="NZ_BAAAPF010000003.1"/>
</dbReference>
<reference evidence="3" key="1">
    <citation type="journal article" date="2019" name="Int. J. Syst. Evol. Microbiol.">
        <title>The Global Catalogue of Microorganisms (GCM) 10K type strain sequencing project: providing services to taxonomists for standard genome sequencing and annotation.</title>
        <authorList>
            <consortium name="The Broad Institute Genomics Platform"/>
            <consortium name="The Broad Institute Genome Sequencing Center for Infectious Disease"/>
            <person name="Wu L."/>
            <person name="Ma J."/>
        </authorList>
    </citation>
    <scope>NUCLEOTIDE SEQUENCE [LARGE SCALE GENOMIC DNA]</scope>
    <source>
        <strain evidence="3">JCM 15481</strain>
    </source>
</reference>
<organism evidence="2 3">
    <name type="scientific">Streptomyces synnematoformans</name>
    <dbReference type="NCBI Taxonomy" id="415721"/>
    <lineage>
        <taxon>Bacteria</taxon>
        <taxon>Bacillati</taxon>
        <taxon>Actinomycetota</taxon>
        <taxon>Actinomycetes</taxon>
        <taxon>Kitasatosporales</taxon>
        <taxon>Streptomycetaceae</taxon>
        <taxon>Streptomyces</taxon>
    </lineage>
</organism>
<name>A0ABP5IY44_9ACTN</name>
<gene>
    <name evidence="2" type="ORF">GCM10009802_02760</name>
</gene>
<feature type="compositionally biased region" description="Acidic residues" evidence="1">
    <location>
        <begin position="49"/>
        <end position="61"/>
    </location>
</feature>
<evidence type="ECO:0000313" key="3">
    <source>
        <dbReference type="Proteomes" id="UP001500443"/>
    </source>
</evidence>
<dbReference type="Proteomes" id="UP001500443">
    <property type="component" value="Unassembled WGS sequence"/>
</dbReference>
<protein>
    <submittedName>
        <fullName evidence="2">Uncharacterized protein</fullName>
    </submittedName>
</protein>
<comment type="caution">
    <text evidence="2">The sequence shown here is derived from an EMBL/GenBank/DDBJ whole genome shotgun (WGS) entry which is preliminary data.</text>
</comment>
<dbReference type="EMBL" id="BAAAPF010000003">
    <property type="protein sequence ID" value="GAA2107571.1"/>
    <property type="molecule type" value="Genomic_DNA"/>
</dbReference>
<proteinExistence type="predicted"/>
<sequence>MINECSPETEGGLGPPIARAAVLVMWIWMQGVHELVGLAYLNDADEPIPFELADPEDDDEQGGGGCRV</sequence>
<feature type="region of interest" description="Disordered" evidence="1">
    <location>
        <begin position="49"/>
        <end position="68"/>
    </location>
</feature>
<evidence type="ECO:0000313" key="2">
    <source>
        <dbReference type="EMBL" id="GAA2107571.1"/>
    </source>
</evidence>
<accession>A0ABP5IY44</accession>